<accession>A0A517DV98</accession>
<dbReference type="EMBL" id="CP036259">
    <property type="protein sequence ID" value="QDR81268.1"/>
    <property type="molecule type" value="Genomic_DNA"/>
</dbReference>
<dbReference type="PANTHER" id="PTHR21716:SF53">
    <property type="entry name" value="PERMEASE PERM-RELATED"/>
    <property type="match status" value="1"/>
</dbReference>
<feature type="transmembrane region" description="Helical" evidence="8">
    <location>
        <begin position="212"/>
        <end position="245"/>
    </location>
</feature>
<protein>
    <submittedName>
        <fullName evidence="9">AI-2 transport protein TqsA</fullName>
    </submittedName>
</protein>
<reference evidence="9 10" key="1">
    <citation type="submission" date="2019-02" db="EMBL/GenBank/DDBJ databases">
        <title>Closed genome of Sporomusa termitida DSM 4440.</title>
        <authorList>
            <person name="Poehlein A."/>
            <person name="Daniel R."/>
        </authorList>
    </citation>
    <scope>NUCLEOTIDE SEQUENCE [LARGE SCALE GENOMIC DNA]</scope>
    <source>
        <strain evidence="9 10">DSM 4440</strain>
    </source>
</reference>
<organism evidence="9 10">
    <name type="scientific">Sporomusa termitida</name>
    <dbReference type="NCBI Taxonomy" id="2377"/>
    <lineage>
        <taxon>Bacteria</taxon>
        <taxon>Bacillati</taxon>
        <taxon>Bacillota</taxon>
        <taxon>Negativicutes</taxon>
        <taxon>Selenomonadales</taxon>
        <taxon>Sporomusaceae</taxon>
        <taxon>Sporomusa</taxon>
    </lineage>
</organism>
<feature type="transmembrane region" description="Helical" evidence="8">
    <location>
        <begin position="30"/>
        <end position="47"/>
    </location>
</feature>
<keyword evidence="3" id="KW-0813">Transport</keyword>
<dbReference type="GO" id="GO:0055085">
    <property type="term" value="P:transmembrane transport"/>
    <property type="evidence" value="ECO:0007669"/>
    <property type="project" value="TreeGrafter"/>
</dbReference>
<dbReference type="RefSeq" id="WP_144350782.1">
    <property type="nucleotide sequence ID" value="NZ_CP036259.1"/>
</dbReference>
<comment type="similarity">
    <text evidence="2">Belongs to the autoinducer-2 exporter (AI-2E) (TC 2.A.86) family.</text>
</comment>
<gene>
    <name evidence="9" type="primary">tqsA</name>
    <name evidence="9" type="ORF">SPTER_26430</name>
</gene>
<keyword evidence="5 8" id="KW-0812">Transmembrane</keyword>
<sequence length="345" mass="37266">MLNMSNTKLWAITILGAAIGWVVFQAAPALQPVLIALVAACLLNPLVEYTEKKLKIKKWLAISIISTVIIVVLVAISNVILSLIVSQATELINEYQSISENFNQVIAAGFIYLEKVGFSPTMLGELKQYVAELISWLGNFLESVIISGLGSILNGVDLILALSMIVYFLASGKEMAQYIVDHMPKSLRQTTINLMEGTDLVIWSYIKMQALIALIVGVLSTIVFMLIGVKFSVLLGVLAGVLNFIPYFGSILAGILATMIALLTSGFSQAIITLAAVLIIQQTEGNFIMPRLQGKSAGLHPAVIIIVILIGNYFWGTIGMFIAVPLFGLVRLVVAEAAKLVAQIE</sequence>
<feature type="transmembrane region" description="Helical" evidence="8">
    <location>
        <begin position="251"/>
        <end position="280"/>
    </location>
</feature>
<keyword evidence="6 8" id="KW-1133">Transmembrane helix</keyword>
<evidence type="ECO:0000256" key="5">
    <source>
        <dbReference type="ARBA" id="ARBA00022692"/>
    </source>
</evidence>
<keyword evidence="4" id="KW-1003">Cell membrane</keyword>
<feature type="transmembrane region" description="Helical" evidence="8">
    <location>
        <begin position="7"/>
        <end position="24"/>
    </location>
</feature>
<feature type="transmembrane region" description="Helical" evidence="8">
    <location>
        <begin position="301"/>
        <end position="324"/>
    </location>
</feature>
<keyword evidence="10" id="KW-1185">Reference proteome</keyword>
<dbReference type="KEGG" id="sted:SPTER_26430"/>
<evidence type="ECO:0000256" key="8">
    <source>
        <dbReference type="SAM" id="Phobius"/>
    </source>
</evidence>
<evidence type="ECO:0000313" key="10">
    <source>
        <dbReference type="Proteomes" id="UP000320776"/>
    </source>
</evidence>
<feature type="transmembrane region" description="Helical" evidence="8">
    <location>
        <begin position="144"/>
        <end position="170"/>
    </location>
</feature>
<evidence type="ECO:0000313" key="9">
    <source>
        <dbReference type="EMBL" id="QDR81268.1"/>
    </source>
</evidence>
<name>A0A517DV98_9FIRM</name>
<evidence type="ECO:0000256" key="1">
    <source>
        <dbReference type="ARBA" id="ARBA00004651"/>
    </source>
</evidence>
<dbReference type="Pfam" id="PF01594">
    <property type="entry name" value="AI-2E_transport"/>
    <property type="match status" value="1"/>
</dbReference>
<dbReference type="PANTHER" id="PTHR21716">
    <property type="entry name" value="TRANSMEMBRANE PROTEIN"/>
    <property type="match status" value="1"/>
</dbReference>
<dbReference type="GO" id="GO:0005886">
    <property type="term" value="C:plasma membrane"/>
    <property type="evidence" value="ECO:0007669"/>
    <property type="project" value="UniProtKB-SubCell"/>
</dbReference>
<proteinExistence type="inferred from homology"/>
<dbReference type="InterPro" id="IPR002549">
    <property type="entry name" value="AI-2E-like"/>
</dbReference>
<dbReference type="Proteomes" id="UP000320776">
    <property type="component" value="Chromosome"/>
</dbReference>
<evidence type="ECO:0000256" key="4">
    <source>
        <dbReference type="ARBA" id="ARBA00022475"/>
    </source>
</evidence>
<evidence type="ECO:0000256" key="6">
    <source>
        <dbReference type="ARBA" id="ARBA00022989"/>
    </source>
</evidence>
<evidence type="ECO:0000256" key="2">
    <source>
        <dbReference type="ARBA" id="ARBA00009773"/>
    </source>
</evidence>
<feature type="transmembrane region" description="Helical" evidence="8">
    <location>
        <begin position="59"/>
        <end position="85"/>
    </location>
</feature>
<dbReference type="OrthoDB" id="9793390at2"/>
<dbReference type="AlphaFoldDB" id="A0A517DV98"/>
<comment type="subcellular location">
    <subcellularLocation>
        <location evidence="1">Cell membrane</location>
        <topology evidence="1">Multi-pass membrane protein</topology>
    </subcellularLocation>
</comment>
<evidence type="ECO:0000256" key="7">
    <source>
        <dbReference type="ARBA" id="ARBA00023136"/>
    </source>
</evidence>
<evidence type="ECO:0000256" key="3">
    <source>
        <dbReference type="ARBA" id="ARBA00022448"/>
    </source>
</evidence>
<keyword evidence="7 8" id="KW-0472">Membrane</keyword>